<evidence type="ECO:0000256" key="9">
    <source>
        <dbReference type="ARBA" id="ARBA00022777"/>
    </source>
</evidence>
<dbReference type="CDD" id="cd12913">
    <property type="entry name" value="PDC1_MCP_like"/>
    <property type="match status" value="1"/>
</dbReference>
<name>A0ABT1RJU4_9FIRM</name>
<feature type="domain" description="Histidine kinase" evidence="15">
    <location>
        <begin position="356"/>
        <end position="575"/>
    </location>
</feature>
<sequence length="578" mass="64842">MKSITARLIFTIILISLSVSLVIGATTLYRSSSLLENETKTQILSSTKEQANGLSAKFSHIEGLVDSLAGTVMASFDVKKKQADPNYISSFNRDLKKIIKNSLSATQLAHGLYVTYNPEFTSHNDEVWFARMDGRITYIAADFAANKRDFSLPYEEDMAYFFRPQETGKSSWTGPYFDKDVSLNVLSYSKAIRIDGHFIGVAGADITTGTTLDLVSSMRLYPHGYAFLLDENLHPIIAPADSQAPSYIKPGQAAVTEFTADEKLLMAYAPLSNGWVLATVQPQSEVYAAISQLKNAFLLIFIITLGAIIIVAIFFSRAFSKPIEEKQLLLEKENYEKDVLLVYQARQAKIGEMMGNITHQWKQPLNSIHLIIENLLDAYNYDALDRETMTSAADKIETITKTMARTITDFTEFLKPPAENSSFEVNRCIALAVSLMEESLRRNNISVDFDTKETYRAYGNANEFSHVLFNVLNNARDAILDSRTDDRRIRIDLRHCMKSGTQFTQLEIYNAGMPIDDEQLSQVFDQYYTTKPADEGTGLGLYISRIIIEKRMNGTIRLVNRSRGVSCIIEIPTKGEAS</sequence>
<gene>
    <name evidence="16" type="ORF">NE619_01840</name>
</gene>
<protein>
    <recommendedName>
        <fullName evidence="3">histidine kinase</fullName>
        <ecNumber evidence="3">2.7.13.3</ecNumber>
    </recommendedName>
</protein>
<keyword evidence="4" id="KW-1003">Cell membrane</keyword>
<evidence type="ECO:0000313" key="17">
    <source>
        <dbReference type="Proteomes" id="UP001524502"/>
    </source>
</evidence>
<evidence type="ECO:0000259" key="15">
    <source>
        <dbReference type="PROSITE" id="PS50109"/>
    </source>
</evidence>
<comment type="catalytic activity">
    <reaction evidence="1">
        <text>ATP + protein L-histidine = ADP + protein N-phospho-L-histidine.</text>
        <dbReference type="EC" id="2.7.13.3"/>
    </reaction>
</comment>
<feature type="transmembrane region" description="Helical" evidence="14">
    <location>
        <begin position="296"/>
        <end position="316"/>
    </location>
</feature>
<dbReference type="CDD" id="cd12912">
    <property type="entry name" value="PDC2_MCP_like"/>
    <property type="match status" value="1"/>
</dbReference>
<dbReference type="EMBL" id="JANFXK010000001">
    <property type="protein sequence ID" value="MCQ4635458.1"/>
    <property type="molecule type" value="Genomic_DNA"/>
</dbReference>
<comment type="caution">
    <text evidence="16">The sequence shown here is derived from an EMBL/GenBank/DDBJ whole genome shotgun (WGS) entry which is preliminary data.</text>
</comment>
<dbReference type="Pfam" id="PF02518">
    <property type="entry name" value="HATPase_c"/>
    <property type="match status" value="1"/>
</dbReference>
<dbReference type="RefSeq" id="WP_256130643.1">
    <property type="nucleotide sequence ID" value="NZ_JANFXK010000001.1"/>
</dbReference>
<dbReference type="InterPro" id="IPR003661">
    <property type="entry name" value="HisK_dim/P_dom"/>
</dbReference>
<dbReference type="Pfam" id="PF02743">
    <property type="entry name" value="dCache_1"/>
    <property type="match status" value="1"/>
</dbReference>
<keyword evidence="6" id="KW-0808">Transferase</keyword>
<dbReference type="Proteomes" id="UP001524502">
    <property type="component" value="Unassembled WGS sequence"/>
</dbReference>
<dbReference type="Gene3D" id="3.30.565.10">
    <property type="entry name" value="Histidine kinase-like ATPase, C-terminal domain"/>
    <property type="match status" value="1"/>
</dbReference>
<evidence type="ECO:0000256" key="11">
    <source>
        <dbReference type="ARBA" id="ARBA00022989"/>
    </source>
</evidence>
<dbReference type="InterPro" id="IPR005467">
    <property type="entry name" value="His_kinase_dom"/>
</dbReference>
<evidence type="ECO:0000256" key="3">
    <source>
        <dbReference type="ARBA" id="ARBA00012438"/>
    </source>
</evidence>
<organism evidence="16 17">
    <name type="scientific">Anaerovorax odorimutans</name>
    <dbReference type="NCBI Taxonomy" id="109327"/>
    <lineage>
        <taxon>Bacteria</taxon>
        <taxon>Bacillati</taxon>
        <taxon>Bacillota</taxon>
        <taxon>Clostridia</taxon>
        <taxon>Peptostreptococcales</taxon>
        <taxon>Anaerovoracaceae</taxon>
        <taxon>Anaerovorax</taxon>
    </lineage>
</organism>
<dbReference type="EC" id="2.7.13.3" evidence="3"/>
<dbReference type="InterPro" id="IPR036890">
    <property type="entry name" value="HATPase_C_sf"/>
</dbReference>
<keyword evidence="13 14" id="KW-0472">Membrane</keyword>
<accession>A0ABT1RJU4</accession>
<dbReference type="InterPro" id="IPR033479">
    <property type="entry name" value="dCache_1"/>
</dbReference>
<dbReference type="SUPFAM" id="SSF47384">
    <property type="entry name" value="Homodimeric domain of signal transducing histidine kinase"/>
    <property type="match status" value="1"/>
</dbReference>
<keyword evidence="11 14" id="KW-1133">Transmembrane helix</keyword>
<dbReference type="SMART" id="SM00387">
    <property type="entry name" value="HATPase_c"/>
    <property type="match status" value="1"/>
</dbReference>
<keyword evidence="7 14" id="KW-0812">Transmembrane</keyword>
<evidence type="ECO:0000256" key="12">
    <source>
        <dbReference type="ARBA" id="ARBA00023012"/>
    </source>
</evidence>
<evidence type="ECO:0000313" key="16">
    <source>
        <dbReference type="EMBL" id="MCQ4635458.1"/>
    </source>
</evidence>
<dbReference type="PROSITE" id="PS50109">
    <property type="entry name" value="HIS_KIN"/>
    <property type="match status" value="1"/>
</dbReference>
<evidence type="ECO:0000256" key="13">
    <source>
        <dbReference type="ARBA" id="ARBA00023136"/>
    </source>
</evidence>
<comment type="subcellular location">
    <subcellularLocation>
        <location evidence="2">Cell membrane</location>
        <topology evidence="2">Multi-pass membrane protein</topology>
    </subcellularLocation>
</comment>
<proteinExistence type="predicted"/>
<evidence type="ECO:0000256" key="14">
    <source>
        <dbReference type="SAM" id="Phobius"/>
    </source>
</evidence>
<evidence type="ECO:0000256" key="4">
    <source>
        <dbReference type="ARBA" id="ARBA00022475"/>
    </source>
</evidence>
<evidence type="ECO:0000256" key="7">
    <source>
        <dbReference type="ARBA" id="ARBA00022692"/>
    </source>
</evidence>
<evidence type="ECO:0000256" key="6">
    <source>
        <dbReference type="ARBA" id="ARBA00022679"/>
    </source>
</evidence>
<keyword evidence="8" id="KW-0547">Nucleotide-binding</keyword>
<dbReference type="PANTHER" id="PTHR43065:SF10">
    <property type="entry name" value="PEROXIDE STRESS-ACTIVATED HISTIDINE KINASE MAK3"/>
    <property type="match status" value="1"/>
</dbReference>
<evidence type="ECO:0000256" key="1">
    <source>
        <dbReference type="ARBA" id="ARBA00000085"/>
    </source>
</evidence>
<evidence type="ECO:0000256" key="10">
    <source>
        <dbReference type="ARBA" id="ARBA00022840"/>
    </source>
</evidence>
<dbReference type="InterPro" id="IPR036097">
    <property type="entry name" value="HisK_dim/P_sf"/>
</dbReference>
<dbReference type="SUPFAM" id="SSF55874">
    <property type="entry name" value="ATPase domain of HSP90 chaperone/DNA topoisomerase II/histidine kinase"/>
    <property type="match status" value="1"/>
</dbReference>
<keyword evidence="10" id="KW-0067">ATP-binding</keyword>
<dbReference type="Gene3D" id="1.10.287.130">
    <property type="match status" value="1"/>
</dbReference>
<keyword evidence="12" id="KW-0902">Two-component regulatory system</keyword>
<dbReference type="InterPro" id="IPR003594">
    <property type="entry name" value="HATPase_dom"/>
</dbReference>
<dbReference type="CDD" id="cd00082">
    <property type="entry name" value="HisKA"/>
    <property type="match status" value="1"/>
</dbReference>
<dbReference type="Gene3D" id="3.30.450.20">
    <property type="entry name" value="PAS domain"/>
    <property type="match status" value="1"/>
</dbReference>
<keyword evidence="9" id="KW-0418">Kinase</keyword>
<reference evidence="16 17" key="1">
    <citation type="submission" date="2022-06" db="EMBL/GenBank/DDBJ databases">
        <title>Isolation of gut microbiota from human fecal samples.</title>
        <authorList>
            <person name="Pamer E.G."/>
            <person name="Barat B."/>
            <person name="Waligurski E."/>
            <person name="Medina S."/>
            <person name="Paddock L."/>
            <person name="Mostad J."/>
        </authorList>
    </citation>
    <scope>NUCLEOTIDE SEQUENCE [LARGE SCALE GENOMIC DNA]</scope>
    <source>
        <strain evidence="16 17">SL.3.17</strain>
    </source>
</reference>
<keyword evidence="17" id="KW-1185">Reference proteome</keyword>
<evidence type="ECO:0000256" key="2">
    <source>
        <dbReference type="ARBA" id="ARBA00004651"/>
    </source>
</evidence>
<keyword evidence="5" id="KW-0597">Phosphoprotein</keyword>
<dbReference type="PANTHER" id="PTHR43065">
    <property type="entry name" value="SENSOR HISTIDINE KINASE"/>
    <property type="match status" value="1"/>
</dbReference>
<evidence type="ECO:0000256" key="5">
    <source>
        <dbReference type="ARBA" id="ARBA00022553"/>
    </source>
</evidence>
<evidence type="ECO:0000256" key="8">
    <source>
        <dbReference type="ARBA" id="ARBA00022741"/>
    </source>
</evidence>